<protein>
    <recommendedName>
        <fullName evidence="3">RING-type E3 ubiquitin transferase</fullName>
        <ecNumber evidence="3">2.3.2.27</ecNumber>
    </recommendedName>
</protein>
<evidence type="ECO:0000259" key="13">
    <source>
        <dbReference type="Pfam" id="PF12483"/>
    </source>
</evidence>
<organism evidence="14 15">
    <name type="scientific">Knipowitschia caucasica</name>
    <name type="common">Caucasian dwarf goby</name>
    <name type="synonym">Pomatoschistus caucasicus</name>
    <dbReference type="NCBI Taxonomy" id="637954"/>
    <lineage>
        <taxon>Eukaryota</taxon>
        <taxon>Metazoa</taxon>
        <taxon>Chordata</taxon>
        <taxon>Craniata</taxon>
        <taxon>Vertebrata</taxon>
        <taxon>Euteleostomi</taxon>
        <taxon>Actinopterygii</taxon>
        <taxon>Neopterygii</taxon>
        <taxon>Teleostei</taxon>
        <taxon>Neoteleostei</taxon>
        <taxon>Acanthomorphata</taxon>
        <taxon>Gobiaria</taxon>
        <taxon>Gobiiformes</taxon>
        <taxon>Gobioidei</taxon>
        <taxon>Gobiidae</taxon>
        <taxon>Gobiinae</taxon>
        <taxon>Knipowitschia</taxon>
    </lineage>
</organism>
<evidence type="ECO:0000256" key="2">
    <source>
        <dbReference type="ARBA" id="ARBA00004141"/>
    </source>
</evidence>
<dbReference type="Proteomes" id="UP001497482">
    <property type="component" value="Chromosome 14"/>
</dbReference>
<dbReference type="EC" id="2.3.2.27" evidence="3"/>
<evidence type="ECO:0000256" key="8">
    <source>
        <dbReference type="ARBA" id="ARBA00022786"/>
    </source>
</evidence>
<keyword evidence="9" id="KW-0862">Zinc</keyword>
<comment type="catalytic activity">
    <reaction evidence="1">
        <text>S-ubiquitinyl-[E2 ubiquitin-conjugating enzyme]-L-cysteine + [acceptor protein]-L-lysine = [E2 ubiquitin-conjugating enzyme]-L-cysteine + N(6)-ubiquitinyl-[acceptor protein]-L-lysine.</text>
        <dbReference type="EC" id="2.3.2.27"/>
    </reaction>
</comment>
<keyword evidence="6" id="KW-0479">Metal-binding</keyword>
<dbReference type="GO" id="GO:0061630">
    <property type="term" value="F:ubiquitin protein ligase activity"/>
    <property type="evidence" value="ECO:0007669"/>
    <property type="project" value="UniProtKB-EC"/>
</dbReference>
<sequence>MCQNVQGQMRSDPLLELSAILIELRKDGSYAPRSLFRFYPYPNHKLIPFYNPCSISVNMSDFTVNPMVWVGIGSSFAFSGLFHRLYKNKKEELDKLKEIPVFKPDYQLFSVLRATPHRRLQYVAIEGMVQADAEPLASQYVPRCFGVIQRIAVEEHWKYWNSFTKTWNSRTKNQKETNNSVPFSLVNPGTYISDFCVRIHSPLEASGFFLDRVYHRIRHAEDDMVNIVLQGISGEKPGALVEQEEMLKVGSTLTGFGEVVLEGEQVMRLQAPQDGRTYILVPGDHRSFMNRHESVASMWKSLAALTGLTGASILALVVYNMSEKDRRSR</sequence>
<keyword evidence="11 12" id="KW-0472">Membrane</keyword>
<evidence type="ECO:0000313" key="14">
    <source>
        <dbReference type="EMBL" id="CAL1580100.1"/>
    </source>
</evidence>
<evidence type="ECO:0000256" key="6">
    <source>
        <dbReference type="ARBA" id="ARBA00022723"/>
    </source>
</evidence>
<evidence type="ECO:0000256" key="3">
    <source>
        <dbReference type="ARBA" id="ARBA00012483"/>
    </source>
</evidence>
<evidence type="ECO:0000256" key="5">
    <source>
        <dbReference type="ARBA" id="ARBA00022692"/>
    </source>
</evidence>
<keyword evidence="15" id="KW-1185">Reference proteome</keyword>
<keyword evidence="8" id="KW-0833">Ubl conjugation pathway</keyword>
<dbReference type="EMBL" id="OZ035836">
    <property type="protein sequence ID" value="CAL1580100.1"/>
    <property type="molecule type" value="Genomic_DNA"/>
</dbReference>
<proteinExistence type="predicted"/>
<dbReference type="PANTHER" id="PTHR12183">
    <property type="entry name" value="MITOCHONDRIAL UBIQUITIN LIGASE ACTIVATOR OF NFKB 1"/>
    <property type="match status" value="1"/>
</dbReference>
<accession>A0AAV2JRH1</accession>
<comment type="subcellular location">
    <subcellularLocation>
        <location evidence="2">Membrane</location>
        <topology evidence="2">Multi-pass membrane protein</topology>
    </subcellularLocation>
</comment>
<dbReference type="InterPro" id="IPR022170">
    <property type="entry name" value="MUL1-like"/>
</dbReference>
<dbReference type="GO" id="GO:0016567">
    <property type="term" value="P:protein ubiquitination"/>
    <property type="evidence" value="ECO:0007669"/>
    <property type="project" value="InterPro"/>
</dbReference>
<evidence type="ECO:0000256" key="9">
    <source>
        <dbReference type="ARBA" id="ARBA00022833"/>
    </source>
</evidence>
<gene>
    <name evidence="14" type="ORF">KC01_LOCUS11012</name>
</gene>
<evidence type="ECO:0000313" key="15">
    <source>
        <dbReference type="Proteomes" id="UP001497482"/>
    </source>
</evidence>
<dbReference type="Pfam" id="PF12483">
    <property type="entry name" value="GIDE"/>
    <property type="match status" value="1"/>
</dbReference>
<evidence type="ECO:0000256" key="7">
    <source>
        <dbReference type="ARBA" id="ARBA00022771"/>
    </source>
</evidence>
<name>A0AAV2JRH1_KNICA</name>
<feature type="domain" description="E3 Ubiquitin ligase MUL1-like" evidence="13">
    <location>
        <begin position="160"/>
        <end position="310"/>
    </location>
</feature>
<dbReference type="PANTHER" id="PTHR12183:SF36">
    <property type="entry name" value="RING-TYPE E3 UBIQUITIN TRANSFERASE"/>
    <property type="match status" value="1"/>
</dbReference>
<feature type="transmembrane region" description="Helical" evidence="12">
    <location>
        <begin position="298"/>
        <end position="319"/>
    </location>
</feature>
<evidence type="ECO:0000256" key="12">
    <source>
        <dbReference type="SAM" id="Phobius"/>
    </source>
</evidence>
<evidence type="ECO:0000256" key="11">
    <source>
        <dbReference type="ARBA" id="ARBA00023136"/>
    </source>
</evidence>
<keyword evidence="10 12" id="KW-1133">Transmembrane helix</keyword>
<dbReference type="GO" id="GO:0016020">
    <property type="term" value="C:membrane"/>
    <property type="evidence" value="ECO:0007669"/>
    <property type="project" value="UniProtKB-SubCell"/>
</dbReference>
<keyword evidence="4" id="KW-0808">Transferase</keyword>
<dbReference type="InterPro" id="IPR051652">
    <property type="entry name" value="MDM2_MDM4_MUL1"/>
</dbReference>
<evidence type="ECO:0000256" key="1">
    <source>
        <dbReference type="ARBA" id="ARBA00000900"/>
    </source>
</evidence>
<keyword evidence="5 12" id="KW-0812">Transmembrane</keyword>
<reference evidence="14 15" key="1">
    <citation type="submission" date="2024-04" db="EMBL/GenBank/DDBJ databases">
        <authorList>
            <person name="Waldvogel A.-M."/>
            <person name="Schoenle A."/>
        </authorList>
    </citation>
    <scope>NUCLEOTIDE SEQUENCE [LARGE SCALE GENOMIC DNA]</scope>
</reference>
<evidence type="ECO:0000256" key="10">
    <source>
        <dbReference type="ARBA" id="ARBA00022989"/>
    </source>
</evidence>
<keyword evidence="7" id="KW-0863">Zinc-finger</keyword>
<evidence type="ECO:0000256" key="4">
    <source>
        <dbReference type="ARBA" id="ARBA00022679"/>
    </source>
</evidence>
<dbReference type="AlphaFoldDB" id="A0AAV2JRH1"/>
<dbReference type="GO" id="GO:0008270">
    <property type="term" value="F:zinc ion binding"/>
    <property type="evidence" value="ECO:0007669"/>
    <property type="project" value="UniProtKB-KW"/>
</dbReference>